<proteinExistence type="predicted"/>
<protein>
    <submittedName>
        <fullName evidence="1">CLUMA_CG015555, isoform A</fullName>
    </submittedName>
</protein>
<gene>
    <name evidence="1" type="ORF">CLUMA_CG015555</name>
</gene>
<reference evidence="1 2" key="1">
    <citation type="submission" date="2015-04" db="EMBL/GenBank/DDBJ databases">
        <authorList>
            <person name="Syromyatnikov M.Y."/>
            <person name="Popov V.N."/>
        </authorList>
    </citation>
    <scope>NUCLEOTIDE SEQUENCE [LARGE SCALE GENOMIC DNA]</scope>
</reference>
<organism evidence="1 2">
    <name type="scientific">Clunio marinus</name>
    <dbReference type="NCBI Taxonomy" id="568069"/>
    <lineage>
        <taxon>Eukaryota</taxon>
        <taxon>Metazoa</taxon>
        <taxon>Ecdysozoa</taxon>
        <taxon>Arthropoda</taxon>
        <taxon>Hexapoda</taxon>
        <taxon>Insecta</taxon>
        <taxon>Pterygota</taxon>
        <taxon>Neoptera</taxon>
        <taxon>Endopterygota</taxon>
        <taxon>Diptera</taxon>
        <taxon>Nematocera</taxon>
        <taxon>Chironomoidea</taxon>
        <taxon>Chironomidae</taxon>
        <taxon>Clunio</taxon>
    </lineage>
</organism>
<dbReference type="Proteomes" id="UP000183832">
    <property type="component" value="Unassembled WGS sequence"/>
</dbReference>
<name>A0A1J1IP18_9DIPT</name>
<dbReference type="AlphaFoldDB" id="A0A1J1IP18"/>
<keyword evidence="2" id="KW-1185">Reference proteome</keyword>
<accession>A0A1J1IP18</accession>
<evidence type="ECO:0000313" key="2">
    <source>
        <dbReference type="Proteomes" id="UP000183832"/>
    </source>
</evidence>
<dbReference type="EMBL" id="CVRI01000057">
    <property type="protein sequence ID" value="CRL01981.1"/>
    <property type="molecule type" value="Genomic_DNA"/>
</dbReference>
<evidence type="ECO:0000313" key="1">
    <source>
        <dbReference type="EMBL" id="CRL01981.1"/>
    </source>
</evidence>
<sequence>MLSQDCKQEDTYVVAFINSFWDNFVINFNSETLLLVCSRTGISLFQVNSIKLMFTSLVFTDPQQY</sequence>